<accession>A0A486TT97</accession>
<protein>
    <submittedName>
        <fullName evidence="1">Uncharacterized protein</fullName>
    </submittedName>
</protein>
<sequence>MDSARARILIQRHMRLFEMLRHLSRFTDYLLMPLTADHVTRYNALQVAYAEQYVFCGENDFLWLIECWQMMTVTGQARGLRFRTNSGLRCSGKCRRQTRLAVTAQMSFAVKPPRESGSGHRGHRLKMRVNIC</sequence>
<name>A0A486TT97_KLEPN</name>
<evidence type="ECO:0000313" key="1">
    <source>
        <dbReference type="EMBL" id="VGM29547.1"/>
    </source>
</evidence>
<proteinExistence type="predicted"/>
<gene>
    <name evidence="1" type="ORF">SAMEA4873555_05086</name>
</gene>
<reference evidence="1" key="1">
    <citation type="submission" date="2019-03" db="EMBL/GenBank/DDBJ databases">
        <authorList>
            <consortium name="Pathogen Informatics"/>
        </authorList>
    </citation>
    <scope>NUCLEOTIDE SEQUENCE</scope>
    <source>
        <strain evidence="1">5012STDY7626354</strain>
    </source>
</reference>
<organism evidence="1">
    <name type="scientific">Klebsiella pneumoniae</name>
    <dbReference type="NCBI Taxonomy" id="573"/>
    <lineage>
        <taxon>Bacteria</taxon>
        <taxon>Pseudomonadati</taxon>
        <taxon>Pseudomonadota</taxon>
        <taxon>Gammaproteobacteria</taxon>
        <taxon>Enterobacterales</taxon>
        <taxon>Enterobacteriaceae</taxon>
        <taxon>Klebsiella/Raoultella group</taxon>
        <taxon>Klebsiella</taxon>
        <taxon>Klebsiella pneumoniae complex</taxon>
    </lineage>
</organism>
<dbReference type="AlphaFoldDB" id="A0A486TT97"/>
<dbReference type="EMBL" id="CAAHCY010000013">
    <property type="protein sequence ID" value="VGM29547.1"/>
    <property type="molecule type" value="Genomic_DNA"/>
</dbReference>